<name>A0A8C2Y6C7_COTJA</name>
<dbReference type="InterPro" id="IPR001680">
    <property type="entry name" value="WD40_rpt"/>
</dbReference>
<evidence type="ECO:0000256" key="3">
    <source>
        <dbReference type="PROSITE-ProRule" id="PRU00221"/>
    </source>
</evidence>
<dbReference type="PANTHER" id="PTHR19855:SF34">
    <property type="entry name" value="F-BOX_WD REPEAT-CONTAINING PROTEIN 9"/>
    <property type="match status" value="1"/>
</dbReference>
<keyword evidence="1 3" id="KW-0853">WD repeat</keyword>
<protein>
    <submittedName>
        <fullName evidence="5">F-box and WD repeat domain containing 9</fullName>
    </submittedName>
</protein>
<evidence type="ECO:0000313" key="6">
    <source>
        <dbReference type="Proteomes" id="UP000694412"/>
    </source>
</evidence>
<accession>A0A8C2Y6C7</accession>
<dbReference type="InterPro" id="IPR019775">
    <property type="entry name" value="WD40_repeat_CS"/>
</dbReference>
<dbReference type="InterPro" id="IPR036322">
    <property type="entry name" value="WD40_repeat_dom_sf"/>
</dbReference>
<sequence length="359" mass="37761">LRVGPDHPAPPAAMEEPPPPTPRSGVRRPAAGPRERPRHRTAPTPPGSSPGDRPAPVPARGRPAPTGGSGGPGGGGAVGAAAGLLLRICGFLAAREVRAVLPRVCTALRGHRTGSLILPIYVMPPHPIEKDFDPAAACVELEEHLQRWGEGGAAMRHFSLDRGHFASVDAVLLLQGGTLCVSGARDRTVNLWDLRQLGGAHGSPTVKALGSEPGGTHKGWVWCLAAAGTTLCSGSWDSTVKLWDLETEGQQCGEIRWGWDKRTGYFGGERSHSLLPPLPPYRERAAVLCLSFCPDAIITGTYDKTVAAYDPRGKSSPTHTGWQHLEGTALTTPPPHSSPPDPGAILQTPQQRSVGAGSR</sequence>
<dbReference type="PROSITE" id="PS00678">
    <property type="entry name" value="WD_REPEATS_1"/>
    <property type="match status" value="2"/>
</dbReference>
<feature type="repeat" description="WD" evidence="3">
    <location>
        <begin position="161"/>
        <end position="195"/>
    </location>
</feature>
<feature type="repeat" description="WD" evidence="3">
    <location>
        <begin position="228"/>
        <end position="247"/>
    </location>
</feature>
<dbReference type="InterPro" id="IPR015943">
    <property type="entry name" value="WD40/YVTN_repeat-like_dom_sf"/>
</dbReference>
<feature type="compositionally biased region" description="Pro residues" evidence="4">
    <location>
        <begin position="332"/>
        <end position="342"/>
    </location>
</feature>
<dbReference type="SMART" id="SM00320">
    <property type="entry name" value="WD40"/>
    <property type="match status" value="3"/>
</dbReference>
<dbReference type="InterPro" id="IPR020472">
    <property type="entry name" value="WD40_PAC1"/>
</dbReference>
<dbReference type="PROSITE" id="PS50294">
    <property type="entry name" value="WD_REPEATS_REGION"/>
    <property type="match status" value="1"/>
</dbReference>
<reference evidence="5" key="1">
    <citation type="submission" date="2025-08" db="UniProtKB">
        <authorList>
            <consortium name="Ensembl"/>
        </authorList>
    </citation>
    <scope>IDENTIFICATION</scope>
</reference>
<organism evidence="5 6">
    <name type="scientific">Coturnix japonica</name>
    <name type="common">Japanese quail</name>
    <name type="synonym">Coturnix coturnix japonica</name>
    <dbReference type="NCBI Taxonomy" id="93934"/>
    <lineage>
        <taxon>Eukaryota</taxon>
        <taxon>Metazoa</taxon>
        <taxon>Chordata</taxon>
        <taxon>Craniata</taxon>
        <taxon>Vertebrata</taxon>
        <taxon>Euteleostomi</taxon>
        <taxon>Archelosauria</taxon>
        <taxon>Archosauria</taxon>
        <taxon>Dinosauria</taxon>
        <taxon>Saurischia</taxon>
        <taxon>Theropoda</taxon>
        <taxon>Coelurosauria</taxon>
        <taxon>Aves</taxon>
        <taxon>Neognathae</taxon>
        <taxon>Galloanserae</taxon>
        <taxon>Galliformes</taxon>
        <taxon>Phasianidae</taxon>
        <taxon>Perdicinae</taxon>
        <taxon>Coturnix</taxon>
    </lineage>
</organism>
<dbReference type="Proteomes" id="UP000694412">
    <property type="component" value="Unassembled WGS sequence"/>
</dbReference>
<dbReference type="Gene3D" id="2.130.10.10">
    <property type="entry name" value="YVTN repeat-like/Quinoprotein amine dehydrogenase"/>
    <property type="match status" value="1"/>
</dbReference>
<keyword evidence="2" id="KW-0677">Repeat</keyword>
<feature type="region of interest" description="Disordered" evidence="4">
    <location>
        <begin position="313"/>
        <end position="359"/>
    </location>
</feature>
<evidence type="ECO:0000256" key="4">
    <source>
        <dbReference type="SAM" id="MobiDB-lite"/>
    </source>
</evidence>
<dbReference type="AlphaFoldDB" id="A0A8C2Y6C7"/>
<dbReference type="Ensembl" id="ENSCJPT00005005800.1">
    <property type="protein sequence ID" value="ENSCJPP00005003230.1"/>
    <property type="gene ID" value="ENSCJPG00005003459.1"/>
</dbReference>
<keyword evidence="6" id="KW-1185">Reference proteome</keyword>
<reference evidence="5" key="2">
    <citation type="submission" date="2025-09" db="UniProtKB">
        <authorList>
            <consortium name="Ensembl"/>
        </authorList>
    </citation>
    <scope>IDENTIFICATION</scope>
</reference>
<dbReference type="PANTHER" id="PTHR19855">
    <property type="entry name" value="WD40 REPEAT PROTEIN 12, 37"/>
    <property type="match status" value="1"/>
</dbReference>
<proteinExistence type="predicted"/>
<dbReference type="PROSITE" id="PS50082">
    <property type="entry name" value="WD_REPEATS_2"/>
    <property type="match status" value="2"/>
</dbReference>
<evidence type="ECO:0000256" key="1">
    <source>
        <dbReference type="ARBA" id="ARBA00022574"/>
    </source>
</evidence>
<feature type="region of interest" description="Disordered" evidence="4">
    <location>
        <begin position="1"/>
        <end position="74"/>
    </location>
</feature>
<dbReference type="GeneTree" id="ENSGT00390000006806"/>
<dbReference type="PRINTS" id="PR00320">
    <property type="entry name" value="GPROTEINBRPT"/>
</dbReference>
<dbReference type="Pfam" id="PF00400">
    <property type="entry name" value="WD40"/>
    <property type="match status" value="2"/>
</dbReference>
<evidence type="ECO:0000313" key="5">
    <source>
        <dbReference type="Ensembl" id="ENSCJPP00005003230.1"/>
    </source>
</evidence>
<evidence type="ECO:0000256" key="2">
    <source>
        <dbReference type="ARBA" id="ARBA00022737"/>
    </source>
</evidence>
<gene>
    <name evidence="5" type="primary">FBXW9</name>
</gene>
<dbReference type="SUPFAM" id="SSF50978">
    <property type="entry name" value="WD40 repeat-like"/>
    <property type="match status" value="1"/>
</dbReference>
<feature type="compositionally biased region" description="Pro residues" evidence="4">
    <location>
        <begin position="43"/>
        <end position="57"/>
    </location>
</feature>
<feature type="compositionally biased region" description="Pro residues" evidence="4">
    <location>
        <begin position="7"/>
        <end position="22"/>
    </location>
</feature>